<reference evidence="7 8" key="1">
    <citation type="submission" date="2016-07" db="EMBL/GenBank/DDBJ databases">
        <title>Pervasive Adenine N6-methylation of Active Genes in Fungi.</title>
        <authorList>
            <consortium name="DOE Joint Genome Institute"/>
            <person name="Mondo S.J."/>
            <person name="Dannebaum R.O."/>
            <person name="Kuo R.C."/>
            <person name="Labutti K."/>
            <person name="Haridas S."/>
            <person name="Kuo A."/>
            <person name="Salamov A."/>
            <person name="Ahrendt S.R."/>
            <person name="Lipzen A."/>
            <person name="Sullivan W."/>
            <person name="Andreopoulos W.B."/>
            <person name="Clum A."/>
            <person name="Lindquist E."/>
            <person name="Daum C."/>
            <person name="Ramamoorthy G.K."/>
            <person name="Gryganskyi A."/>
            <person name="Culley D."/>
            <person name="Magnuson J.K."/>
            <person name="James T.Y."/>
            <person name="O'Malley M.A."/>
            <person name="Stajich J.E."/>
            <person name="Spatafora J.W."/>
            <person name="Visel A."/>
            <person name="Grigoriev I.V."/>
        </authorList>
    </citation>
    <scope>NUCLEOTIDE SEQUENCE [LARGE SCALE GENOMIC DNA]</scope>
    <source>
        <strain evidence="7 8">ATCC 12442</strain>
    </source>
</reference>
<comment type="cofactor">
    <cofactor evidence="1 5">
        <name>heme</name>
        <dbReference type="ChEBI" id="CHEBI:30413"/>
    </cofactor>
</comment>
<name>A0A1Y1VWX4_9FUNG</name>
<dbReference type="PANTHER" id="PTHR24305">
    <property type="entry name" value="CYTOCHROME P450"/>
    <property type="match status" value="1"/>
</dbReference>
<dbReference type="OrthoDB" id="3934656at2759"/>
<sequence>MAIISTIGDLLEFFGVTYRQVLFGGIVIYGTTVTFYRLFLSPLRSIPGSLLSHLSISHMRIMTALGKLPDMCEDDYYKYGDIFITAPDIVTISNPADCRKVLSSYTFVKNKFYESLRLVDETLFTTSDPDLNSTRRRQIGPAFTQGALQKMEPTIMECGIIALKRKWDRLIGENGGVAKINYSLEFQLVTYDVISVLGYGHRFSALEKGETTIVNWVENYSLLALFKAVIPSVTEFPMSLLCRPLLKSYKEYVDFTDATAEHRREQIRQGQKVPNDLLQALVDGEDPESKAKMTPSQVTAENIDILAAAINTTTHTMTWTLHYLMLYPECYRKAVDEVRSVFAPDHLIGYSEGRSQLPYVEACIYESMRIHAATGIFLPRVVPPGGVTFQGHFIPAGLSVGVNIAGMNHHQSLWKDSKRFMPERFIENPDLKQQVMTFSTGVRIC</sequence>
<dbReference type="PANTHER" id="PTHR24305:SF235">
    <property type="entry name" value="CYTOCHROME P450 MONOOXYGENASE APDB-RELATED"/>
    <property type="match status" value="1"/>
</dbReference>
<keyword evidence="6" id="KW-0812">Transmembrane</keyword>
<evidence type="ECO:0000256" key="5">
    <source>
        <dbReference type="PIRSR" id="PIRSR602401-1"/>
    </source>
</evidence>
<proteinExistence type="predicted"/>
<organism evidence="7 8">
    <name type="scientific">Linderina pennispora</name>
    <dbReference type="NCBI Taxonomy" id="61395"/>
    <lineage>
        <taxon>Eukaryota</taxon>
        <taxon>Fungi</taxon>
        <taxon>Fungi incertae sedis</taxon>
        <taxon>Zoopagomycota</taxon>
        <taxon>Kickxellomycotina</taxon>
        <taxon>Kickxellomycetes</taxon>
        <taxon>Kickxellales</taxon>
        <taxon>Kickxellaceae</taxon>
        <taxon>Linderina</taxon>
    </lineage>
</organism>
<dbReference type="GO" id="GO:0005506">
    <property type="term" value="F:iron ion binding"/>
    <property type="evidence" value="ECO:0007669"/>
    <property type="project" value="InterPro"/>
</dbReference>
<dbReference type="STRING" id="61395.A0A1Y1VWX4"/>
<keyword evidence="3" id="KW-0560">Oxidoreductase</keyword>
<dbReference type="Gene3D" id="1.10.630.10">
    <property type="entry name" value="Cytochrome P450"/>
    <property type="match status" value="1"/>
</dbReference>
<dbReference type="GO" id="GO:0016705">
    <property type="term" value="F:oxidoreductase activity, acting on paired donors, with incorporation or reduction of molecular oxygen"/>
    <property type="evidence" value="ECO:0007669"/>
    <property type="project" value="InterPro"/>
</dbReference>
<dbReference type="GO" id="GO:0044550">
    <property type="term" value="P:secondary metabolite biosynthetic process"/>
    <property type="evidence" value="ECO:0007669"/>
    <property type="project" value="UniProtKB-ARBA"/>
</dbReference>
<dbReference type="AlphaFoldDB" id="A0A1Y1VWX4"/>
<keyword evidence="6" id="KW-0472">Membrane</keyword>
<dbReference type="PRINTS" id="PR00385">
    <property type="entry name" value="P450"/>
</dbReference>
<evidence type="ECO:0000256" key="3">
    <source>
        <dbReference type="ARBA" id="ARBA00023002"/>
    </source>
</evidence>
<feature type="transmembrane region" description="Helical" evidence="6">
    <location>
        <begin position="20"/>
        <end position="40"/>
    </location>
</feature>
<gene>
    <name evidence="7" type="ORF">DL89DRAFT_238679</name>
</gene>
<dbReference type="Pfam" id="PF00067">
    <property type="entry name" value="p450"/>
    <property type="match status" value="1"/>
</dbReference>
<evidence type="ECO:0000256" key="4">
    <source>
        <dbReference type="ARBA" id="ARBA00023004"/>
    </source>
</evidence>
<dbReference type="RefSeq" id="XP_040739882.1">
    <property type="nucleotide sequence ID" value="XM_040884994.1"/>
</dbReference>
<evidence type="ECO:0000256" key="2">
    <source>
        <dbReference type="ARBA" id="ARBA00022723"/>
    </source>
</evidence>
<dbReference type="GeneID" id="63801642"/>
<dbReference type="InterPro" id="IPR050121">
    <property type="entry name" value="Cytochrome_P450_monoxygenase"/>
</dbReference>
<evidence type="ECO:0000313" key="7">
    <source>
        <dbReference type="EMBL" id="ORX65799.1"/>
    </source>
</evidence>
<keyword evidence="2 5" id="KW-0479">Metal-binding</keyword>
<dbReference type="GO" id="GO:0020037">
    <property type="term" value="F:heme binding"/>
    <property type="evidence" value="ECO:0007669"/>
    <property type="project" value="InterPro"/>
</dbReference>
<feature type="non-terminal residue" evidence="7">
    <location>
        <position position="445"/>
    </location>
</feature>
<dbReference type="InterPro" id="IPR036396">
    <property type="entry name" value="Cyt_P450_sf"/>
</dbReference>
<dbReference type="SUPFAM" id="SSF48264">
    <property type="entry name" value="Cytochrome P450"/>
    <property type="match status" value="1"/>
</dbReference>
<keyword evidence="6" id="KW-1133">Transmembrane helix</keyword>
<keyword evidence="8" id="KW-1185">Reference proteome</keyword>
<dbReference type="InterPro" id="IPR002401">
    <property type="entry name" value="Cyt_P450_E_grp-I"/>
</dbReference>
<protein>
    <submittedName>
        <fullName evidence="7">Cytochrome P450</fullName>
    </submittedName>
</protein>
<dbReference type="EMBL" id="MCFD01000020">
    <property type="protein sequence ID" value="ORX65799.1"/>
    <property type="molecule type" value="Genomic_DNA"/>
</dbReference>
<keyword evidence="4 5" id="KW-0408">Iron</keyword>
<evidence type="ECO:0000256" key="6">
    <source>
        <dbReference type="SAM" id="Phobius"/>
    </source>
</evidence>
<dbReference type="PRINTS" id="PR00463">
    <property type="entry name" value="EP450I"/>
</dbReference>
<feature type="binding site" description="axial binding residue" evidence="5">
    <location>
        <position position="445"/>
    </location>
    <ligand>
        <name>heme</name>
        <dbReference type="ChEBI" id="CHEBI:30413"/>
    </ligand>
    <ligandPart>
        <name>Fe</name>
        <dbReference type="ChEBI" id="CHEBI:18248"/>
    </ligandPart>
</feature>
<dbReference type="InterPro" id="IPR001128">
    <property type="entry name" value="Cyt_P450"/>
</dbReference>
<dbReference type="Proteomes" id="UP000193922">
    <property type="component" value="Unassembled WGS sequence"/>
</dbReference>
<evidence type="ECO:0000313" key="8">
    <source>
        <dbReference type="Proteomes" id="UP000193922"/>
    </source>
</evidence>
<dbReference type="GO" id="GO:0004497">
    <property type="term" value="F:monooxygenase activity"/>
    <property type="evidence" value="ECO:0007669"/>
    <property type="project" value="InterPro"/>
</dbReference>
<keyword evidence="5" id="KW-0349">Heme</keyword>
<accession>A0A1Y1VWX4</accession>
<evidence type="ECO:0000256" key="1">
    <source>
        <dbReference type="ARBA" id="ARBA00001971"/>
    </source>
</evidence>
<comment type="caution">
    <text evidence="7">The sequence shown here is derived from an EMBL/GenBank/DDBJ whole genome shotgun (WGS) entry which is preliminary data.</text>
</comment>